<dbReference type="GeneID" id="39751963"/>
<dbReference type="Proteomes" id="UP001177592">
    <property type="component" value="Plasmid paNv_CAN1"/>
</dbReference>
<geneLocation type="plasmid" evidence="1">
    <name>pArsFIN2</name>
</geneLocation>
<proteinExistence type="predicted"/>
<protein>
    <recommendedName>
        <fullName evidence="5">Phage transcriptional regulator</fullName>
    </recommendedName>
</protein>
<reference evidence="2" key="2">
    <citation type="submission" date="2023-04" db="EMBL/GenBank/DDBJ databases">
        <title>Genome dynamics across the evolutionary transition to endosymbiosis.</title>
        <authorList>
            <person name="Siozios S."/>
            <person name="Nadal-Jimenez P."/>
            <person name="Azagi T."/>
            <person name="Sprong H."/>
            <person name="Frost C.L."/>
            <person name="Parratt S.R."/>
            <person name="Taylor G."/>
            <person name="Brettell L."/>
            <person name="Lew K.C."/>
            <person name="Croft L."/>
            <person name="King K.C."/>
            <person name="Brockhurst M.A."/>
            <person name="Hypsa V."/>
            <person name="Novakova E."/>
            <person name="Darby A.C."/>
            <person name="Hurst G.D.D."/>
        </authorList>
    </citation>
    <scope>NUCLEOTIDE SEQUENCE</scope>
    <source>
        <strain evidence="2">ANv_CAN</strain>
        <plasmid evidence="2">paNv_CAN1</plasmid>
    </source>
</reference>
<dbReference type="EMBL" id="CP038614">
    <property type="protein sequence ID" value="QBY45838.1"/>
    <property type="molecule type" value="Genomic_DNA"/>
</dbReference>
<sequence length="172" mass="19828">MLKSKLLEKAKKQFKELNKLKVEVGVLENTRPYKDSDISVVEVATIHEFGTEKIPPRSFLRVPIRDHQKEIIEKAVKEKYRLFISGEISAKEFLAYIGEDSVTWSKEAFDTQGFGSWPEYKQSTLEKKYYEGYLITREKIGNAVKYTNNDAAKLLRVTGNLANSITYQVVKK</sequence>
<evidence type="ECO:0000313" key="3">
    <source>
        <dbReference type="Proteomes" id="UP000295134"/>
    </source>
</evidence>
<dbReference type="KEGG" id="ans:ArsFIN_44490"/>
<name>A0A4P7L7C0_9GAMM</name>
<evidence type="ECO:0008006" key="5">
    <source>
        <dbReference type="Google" id="ProtNLM"/>
    </source>
</evidence>
<gene>
    <name evidence="1" type="ORF">ArsFIN_44490</name>
    <name evidence="2" type="ORF">QE258_21330</name>
</gene>
<evidence type="ECO:0000313" key="4">
    <source>
        <dbReference type="Proteomes" id="UP001177592"/>
    </source>
</evidence>
<dbReference type="AlphaFoldDB" id="A0A4P7L7C0"/>
<evidence type="ECO:0000313" key="2">
    <source>
        <dbReference type="EMBL" id="WGM08082.1"/>
    </source>
</evidence>
<dbReference type="RefSeq" id="WP_135678447.1">
    <property type="nucleotide sequence ID" value="NZ_CP038614.1"/>
</dbReference>
<keyword evidence="1" id="KW-0614">Plasmid</keyword>
<geneLocation type="plasmid" evidence="3">
    <name>parsfin2</name>
</geneLocation>
<dbReference type="EMBL" id="CP123524">
    <property type="protein sequence ID" value="WGM08082.1"/>
    <property type="molecule type" value="Genomic_DNA"/>
</dbReference>
<keyword evidence="4" id="KW-1185">Reference proteome</keyword>
<dbReference type="Proteomes" id="UP000295134">
    <property type="component" value="Plasmid pArsFIN2"/>
</dbReference>
<geneLocation type="plasmid" evidence="2 4">
    <name>paNv_CAN1</name>
</geneLocation>
<reference evidence="1 3" key="1">
    <citation type="submission" date="2019-03" db="EMBL/GenBank/DDBJ databases">
        <title>Long-read sequencing reveals hyperdense prophage content in a complex bacterial symbiont genome.</title>
        <authorList>
            <person name="Frost C.L."/>
            <person name="Siozios S."/>
            <person name="Nadal-Jimenez P."/>
            <person name="Brockhurst M.A."/>
            <person name="King K.C."/>
            <person name="Darby A.C."/>
            <person name="Hurst G.D.D."/>
        </authorList>
    </citation>
    <scope>NUCLEOTIDE SEQUENCE [LARGE SCALE GENOMIC DNA]</scope>
    <source>
        <strain evidence="1 3">FIN</strain>
        <plasmid evidence="1">pArsFIN2</plasmid>
        <plasmid evidence="3">parsfin2</plasmid>
    </source>
</reference>
<accession>A0A4P7L7C0</accession>
<evidence type="ECO:0000313" key="1">
    <source>
        <dbReference type="EMBL" id="QBY45838.1"/>
    </source>
</evidence>
<organism evidence="1 3">
    <name type="scientific">Arsenophonus nasoniae</name>
    <name type="common">son-killer infecting Nasonia vitripennis</name>
    <dbReference type="NCBI Taxonomy" id="638"/>
    <lineage>
        <taxon>Bacteria</taxon>
        <taxon>Pseudomonadati</taxon>
        <taxon>Pseudomonadota</taxon>
        <taxon>Gammaproteobacteria</taxon>
        <taxon>Enterobacterales</taxon>
        <taxon>Morganellaceae</taxon>
        <taxon>Arsenophonus</taxon>
    </lineage>
</organism>